<feature type="compositionally biased region" description="Basic and acidic residues" evidence="1">
    <location>
        <begin position="119"/>
        <end position="138"/>
    </location>
</feature>
<evidence type="ECO:0000313" key="2">
    <source>
        <dbReference type="EMBL" id="KAK1131795.1"/>
    </source>
</evidence>
<evidence type="ECO:0000256" key="1">
    <source>
        <dbReference type="SAM" id="MobiDB-lite"/>
    </source>
</evidence>
<gene>
    <name evidence="2" type="ORF">K0M31_015954</name>
</gene>
<keyword evidence="3" id="KW-1185">Reference proteome</keyword>
<dbReference type="EMBL" id="JAHYIQ010000005">
    <property type="protein sequence ID" value="KAK1131795.1"/>
    <property type="molecule type" value="Genomic_DNA"/>
</dbReference>
<dbReference type="Proteomes" id="UP001177670">
    <property type="component" value="Unassembled WGS sequence"/>
</dbReference>
<organism evidence="2 3">
    <name type="scientific">Melipona bicolor</name>
    <dbReference type="NCBI Taxonomy" id="60889"/>
    <lineage>
        <taxon>Eukaryota</taxon>
        <taxon>Metazoa</taxon>
        <taxon>Ecdysozoa</taxon>
        <taxon>Arthropoda</taxon>
        <taxon>Hexapoda</taxon>
        <taxon>Insecta</taxon>
        <taxon>Pterygota</taxon>
        <taxon>Neoptera</taxon>
        <taxon>Endopterygota</taxon>
        <taxon>Hymenoptera</taxon>
        <taxon>Apocrita</taxon>
        <taxon>Aculeata</taxon>
        <taxon>Apoidea</taxon>
        <taxon>Anthophila</taxon>
        <taxon>Apidae</taxon>
        <taxon>Melipona</taxon>
    </lineage>
</organism>
<protein>
    <submittedName>
        <fullName evidence="2">Uncharacterized protein</fullName>
    </submittedName>
</protein>
<feature type="region of interest" description="Disordered" evidence="1">
    <location>
        <begin position="109"/>
        <end position="138"/>
    </location>
</feature>
<dbReference type="AlphaFoldDB" id="A0AA40G622"/>
<feature type="region of interest" description="Disordered" evidence="1">
    <location>
        <begin position="1"/>
        <end position="21"/>
    </location>
</feature>
<reference evidence="2" key="1">
    <citation type="submission" date="2021-10" db="EMBL/GenBank/DDBJ databases">
        <title>Melipona bicolor Genome sequencing and assembly.</title>
        <authorList>
            <person name="Araujo N.S."/>
            <person name="Arias M.C."/>
        </authorList>
    </citation>
    <scope>NUCLEOTIDE SEQUENCE</scope>
    <source>
        <strain evidence="2">USP_2M_L1-L4_2017</strain>
        <tissue evidence="2">Whole body</tissue>
    </source>
</reference>
<accession>A0AA40G622</accession>
<evidence type="ECO:0000313" key="3">
    <source>
        <dbReference type="Proteomes" id="UP001177670"/>
    </source>
</evidence>
<proteinExistence type="predicted"/>
<name>A0AA40G622_9HYME</name>
<comment type="caution">
    <text evidence="2">The sequence shown here is derived from an EMBL/GenBank/DDBJ whole genome shotgun (WGS) entry which is preliminary data.</text>
</comment>
<sequence>MSYHQSPASYETDHVSSWIRTTSPGAARESIELDCETKAGADNTCARMVTVRKSSKERRGIAGSETRGIGAQWSEVASSLTEAPTVLRDRGGDVVGRLEGWWKIEVGEHSARRASGKTRQRERERERVALKGEKEEKG</sequence>